<evidence type="ECO:0000313" key="1">
    <source>
        <dbReference type="EMBL" id="KHG10006.1"/>
    </source>
</evidence>
<name>A0A0B0NG42_GOSAR</name>
<dbReference type="AlphaFoldDB" id="A0A0B0NG42"/>
<organism evidence="1 2">
    <name type="scientific">Gossypium arboreum</name>
    <name type="common">Tree cotton</name>
    <name type="synonym">Gossypium nanking</name>
    <dbReference type="NCBI Taxonomy" id="29729"/>
    <lineage>
        <taxon>Eukaryota</taxon>
        <taxon>Viridiplantae</taxon>
        <taxon>Streptophyta</taxon>
        <taxon>Embryophyta</taxon>
        <taxon>Tracheophyta</taxon>
        <taxon>Spermatophyta</taxon>
        <taxon>Magnoliopsida</taxon>
        <taxon>eudicotyledons</taxon>
        <taxon>Gunneridae</taxon>
        <taxon>Pentapetalae</taxon>
        <taxon>rosids</taxon>
        <taxon>malvids</taxon>
        <taxon>Malvales</taxon>
        <taxon>Malvaceae</taxon>
        <taxon>Malvoideae</taxon>
        <taxon>Gossypium</taxon>
    </lineage>
</organism>
<reference evidence="2" key="1">
    <citation type="submission" date="2014-09" db="EMBL/GenBank/DDBJ databases">
        <authorList>
            <person name="Mudge J."/>
            <person name="Ramaraj T."/>
            <person name="Lindquist I.E."/>
            <person name="Bharti A.K."/>
            <person name="Sundararajan A."/>
            <person name="Cameron C.T."/>
            <person name="Woodward J.E."/>
            <person name="May G.D."/>
            <person name="Brubaker C."/>
            <person name="Broadhvest J."/>
            <person name="Wilkins T.A."/>
        </authorList>
    </citation>
    <scope>NUCLEOTIDE SEQUENCE</scope>
    <source>
        <strain evidence="2">cv. AKA8401</strain>
    </source>
</reference>
<dbReference type="Proteomes" id="UP000032142">
    <property type="component" value="Unassembled WGS sequence"/>
</dbReference>
<protein>
    <submittedName>
        <fullName evidence="1">Uncharacterized protein</fullName>
    </submittedName>
</protein>
<accession>A0A0B0NG42</accession>
<dbReference type="EMBL" id="KN392915">
    <property type="protein sequence ID" value="KHG10006.1"/>
    <property type="molecule type" value="Genomic_DNA"/>
</dbReference>
<sequence>MGNGSRDDIVKRSETLPFLEQNLDENIPSTSAQHQWVRHDVDEDIYEY</sequence>
<evidence type="ECO:0000313" key="2">
    <source>
        <dbReference type="Proteomes" id="UP000032142"/>
    </source>
</evidence>
<proteinExistence type="predicted"/>
<keyword evidence="2" id="KW-1185">Reference proteome</keyword>
<gene>
    <name evidence="1" type="ORF">F383_00344</name>
</gene>